<dbReference type="SUPFAM" id="SSF51445">
    <property type="entry name" value="(Trans)glycosidases"/>
    <property type="match status" value="1"/>
</dbReference>
<dbReference type="UniPathway" id="UPA00696"/>
<gene>
    <name evidence="9" type="ORF">TPAR_02048</name>
</gene>
<dbReference type="InterPro" id="IPR019800">
    <property type="entry name" value="Glyco_hydro_3_AS"/>
</dbReference>
<evidence type="ECO:0000256" key="2">
    <source>
        <dbReference type="ARBA" id="ARBA00004987"/>
    </source>
</evidence>
<dbReference type="GO" id="GO:0008422">
    <property type="term" value="F:beta-glucosidase activity"/>
    <property type="evidence" value="ECO:0007669"/>
    <property type="project" value="UniProtKB-EC"/>
</dbReference>
<evidence type="ECO:0000313" key="9">
    <source>
        <dbReference type="EMBL" id="POR37753.1"/>
    </source>
</evidence>
<evidence type="ECO:0000256" key="4">
    <source>
        <dbReference type="ARBA" id="ARBA00012744"/>
    </source>
</evidence>
<organism evidence="9 10">
    <name type="scientific">Tolypocladium paradoxum</name>
    <dbReference type="NCBI Taxonomy" id="94208"/>
    <lineage>
        <taxon>Eukaryota</taxon>
        <taxon>Fungi</taxon>
        <taxon>Dikarya</taxon>
        <taxon>Ascomycota</taxon>
        <taxon>Pezizomycotina</taxon>
        <taxon>Sordariomycetes</taxon>
        <taxon>Hypocreomycetidae</taxon>
        <taxon>Hypocreales</taxon>
        <taxon>Ophiocordycipitaceae</taxon>
        <taxon>Tolypocladium</taxon>
    </lineage>
</organism>
<keyword evidence="7" id="KW-0326">Glycosidase</keyword>
<reference evidence="9 10" key="1">
    <citation type="submission" date="2018-01" db="EMBL/GenBank/DDBJ databases">
        <title>Harnessing the power of phylogenomics to disentangle the directionality and signatures of interkingdom host jumping in the parasitic fungal genus Tolypocladium.</title>
        <authorList>
            <person name="Quandt C.A."/>
            <person name="Patterson W."/>
            <person name="Spatafora J.W."/>
        </authorList>
    </citation>
    <scope>NUCLEOTIDE SEQUENCE [LARGE SCALE GENOMIC DNA]</scope>
    <source>
        <strain evidence="9 10">NRBC 100945</strain>
    </source>
</reference>
<evidence type="ECO:0000256" key="3">
    <source>
        <dbReference type="ARBA" id="ARBA00005336"/>
    </source>
</evidence>
<name>A0A2S4L5N4_9HYPO</name>
<dbReference type="STRING" id="94208.A0A2S4L5N4"/>
<evidence type="ECO:0000256" key="7">
    <source>
        <dbReference type="ARBA" id="ARBA00023295"/>
    </source>
</evidence>
<keyword evidence="10" id="KW-1185">Reference proteome</keyword>
<dbReference type="InterPro" id="IPR050288">
    <property type="entry name" value="Cellulose_deg_GH3"/>
</dbReference>
<dbReference type="AlphaFoldDB" id="A0A2S4L5N4"/>
<comment type="pathway">
    <text evidence="2">Glycan metabolism; cellulose degradation.</text>
</comment>
<comment type="catalytic activity">
    <reaction evidence="1">
        <text>Hydrolysis of terminal, non-reducing beta-D-glucosyl residues with release of beta-D-glucose.</text>
        <dbReference type="EC" id="3.2.1.21"/>
    </reaction>
</comment>
<protein>
    <recommendedName>
        <fullName evidence="4">beta-glucosidase</fullName>
        <ecNumber evidence="4">3.2.1.21</ecNumber>
    </recommendedName>
</protein>
<dbReference type="EC" id="3.2.1.21" evidence="4"/>
<accession>A0A2S4L5N4</accession>
<dbReference type="InterPro" id="IPR036962">
    <property type="entry name" value="Glyco_hydro_3_N_sf"/>
</dbReference>
<dbReference type="PROSITE" id="PS00775">
    <property type="entry name" value="GLYCOSYL_HYDROL_F3"/>
    <property type="match status" value="1"/>
</dbReference>
<evidence type="ECO:0000256" key="5">
    <source>
        <dbReference type="ARBA" id="ARBA00022801"/>
    </source>
</evidence>
<sequence length="193" mass="21971">MVNETHLLDRLTVEEKVQLLSTVDWWRTPVVKRYDVFIPHISTFLMSDGPNGARGESYEPPFDVDRVHQLGEEIAKIGKCAFGSSVLHEYHQFSPRGRNYKTYSEDPYVIATLAAAFVNDPWCLMTSYNKVNGEYCADSHRLIEEILRKEWGFSGVVVSDWLGVYSTAKAVNSGLDLEMPGPTRWRGPKLLKD</sequence>
<proteinExistence type="inferred from homology"/>
<keyword evidence="6" id="KW-0325">Glycoprotein</keyword>
<comment type="caution">
    <text evidence="9">The sequence shown here is derived from an EMBL/GenBank/DDBJ whole genome shotgun (WGS) entry which is preliminary data.</text>
</comment>
<evidence type="ECO:0000313" key="10">
    <source>
        <dbReference type="Proteomes" id="UP000237481"/>
    </source>
</evidence>
<dbReference type="EMBL" id="PKSG01000208">
    <property type="protein sequence ID" value="POR37753.1"/>
    <property type="molecule type" value="Genomic_DNA"/>
</dbReference>
<evidence type="ECO:0000259" key="8">
    <source>
        <dbReference type="Pfam" id="PF00933"/>
    </source>
</evidence>
<dbReference type="OrthoDB" id="47059at2759"/>
<dbReference type="PANTHER" id="PTHR42715">
    <property type="entry name" value="BETA-GLUCOSIDASE"/>
    <property type="match status" value="1"/>
</dbReference>
<evidence type="ECO:0000256" key="1">
    <source>
        <dbReference type="ARBA" id="ARBA00000448"/>
    </source>
</evidence>
<feature type="domain" description="Glycoside hydrolase family 3 N-terminal" evidence="8">
    <location>
        <begin position="124"/>
        <end position="185"/>
    </location>
</feature>
<dbReference type="Pfam" id="PF00933">
    <property type="entry name" value="Glyco_hydro_3"/>
    <property type="match status" value="1"/>
</dbReference>
<dbReference type="Proteomes" id="UP000237481">
    <property type="component" value="Unassembled WGS sequence"/>
</dbReference>
<dbReference type="PANTHER" id="PTHR42715:SF27">
    <property type="entry name" value="BETA-GLUCOSIDASE-RELATED"/>
    <property type="match status" value="1"/>
</dbReference>
<dbReference type="InterPro" id="IPR001764">
    <property type="entry name" value="Glyco_hydro_3_N"/>
</dbReference>
<keyword evidence="5" id="KW-0378">Hydrolase</keyword>
<dbReference type="InterPro" id="IPR017853">
    <property type="entry name" value="GH"/>
</dbReference>
<comment type="similarity">
    <text evidence="3">Belongs to the glycosyl hydrolase 3 family.</text>
</comment>
<dbReference type="GO" id="GO:0030245">
    <property type="term" value="P:cellulose catabolic process"/>
    <property type="evidence" value="ECO:0007669"/>
    <property type="project" value="UniProtKB-UniPathway"/>
</dbReference>
<evidence type="ECO:0000256" key="6">
    <source>
        <dbReference type="ARBA" id="ARBA00023180"/>
    </source>
</evidence>
<dbReference type="Gene3D" id="3.20.20.300">
    <property type="entry name" value="Glycoside hydrolase, family 3, N-terminal domain"/>
    <property type="match status" value="2"/>
</dbReference>